<gene>
    <name evidence="2" type="ORF">ACS04_23710</name>
</gene>
<accession>A0A0J6XGZ9</accession>
<keyword evidence="3" id="KW-1185">Reference proteome</keyword>
<evidence type="ECO:0000313" key="3">
    <source>
        <dbReference type="Proteomes" id="UP000035932"/>
    </source>
</evidence>
<dbReference type="PANTHER" id="PTHR35526:SF3">
    <property type="entry name" value="ANTI-SIGMA-F FACTOR RSBW"/>
    <property type="match status" value="1"/>
</dbReference>
<feature type="region of interest" description="Disordered" evidence="1">
    <location>
        <begin position="44"/>
        <end position="66"/>
    </location>
</feature>
<sequence>MSEETRRLYLGGGADATAGTVTRCRDFTRRALADWRWITEPAGGAHAAAGSGGSGGAAGEPPYERDRQEAAEDVLLLVSELVGNACLHAVGPRELVLRRGAARLRIEVGDGSPEHPRRRRTAATGLLGGHGLLILERLTLSWGSDPRADGRTGKTVWAEVALPLTIARTPPEDPPGGSPAGR</sequence>
<protein>
    <recommendedName>
        <fullName evidence="4">Histidine kinase/HSP90-like ATPase domain-containing protein</fullName>
    </recommendedName>
</protein>
<proteinExistence type="predicted"/>
<evidence type="ECO:0000313" key="2">
    <source>
        <dbReference type="EMBL" id="KMO95285.1"/>
    </source>
</evidence>
<dbReference type="OrthoDB" id="3479886at2"/>
<dbReference type="Gene3D" id="3.30.565.10">
    <property type="entry name" value="Histidine kinase-like ATPase, C-terminal domain"/>
    <property type="match status" value="1"/>
</dbReference>
<dbReference type="InterPro" id="IPR050267">
    <property type="entry name" value="Anti-sigma-factor_SerPK"/>
</dbReference>
<dbReference type="PANTHER" id="PTHR35526">
    <property type="entry name" value="ANTI-SIGMA-F FACTOR RSBW-RELATED"/>
    <property type="match status" value="1"/>
</dbReference>
<dbReference type="EMBL" id="LFML01000102">
    <property type="protein sequence ID" value="KMO95285.1"/>
    <property type="molecule type" value="Genomic_DNA"/>
</dbReference>
<evidence type="ECO:0000256" key="1">
    <source>
        <dbReference type="SAM" id="MobiDB-lite"/>
    </source>
</evidence>
<organism evidence="2 3">
    <name type="scientific">Streptomyces roseus</name>
    <dbReference type="NCBI Taxonomy" id="66430"/>
    <lineage>
        <taxon>Bacteria</taxon>
        <taxon>Bacillati</taxon>
        <taxon>Actinomycetota</taxon>
        <taxon>Actinomycetes</taxon>
        <taxon>Kitasatosporales</taxon>
        <taxon>Streptomycetaceae</taxon>
        <taxon>Streptomyces</taxon>
    </lineage>
</organism>
<name>A0A0J6XGZ9_9ACTN</name>
<comment type="caution">
    <text evidence="2">The sequence shown here is derived from an EMBL/GenBank/DDBJ whole genome shotgun (WGS) entry which is preliminary data.</text>
</comment>
<reference evidence="2 3" key="1">
    <citation type="submission" date="2015-06" db="EMBL/GenBank/DDBJ databases">
        <title>Recapitulation of the evolution of biosynthetic gene clusters reveals hidden chemical diversity on bacterial genomes.</title>
        <authorList>
            <person name="Cruz-Morales P."/>
            <person name="Martinez-Guerrero C."/>
            <person name="Morales-Escalante M.A."/>
            <person name="Yanez-Guerra L.A."/>
            <person name="Kopp J.F."/>
            <person name="Feldmann J."/>
            <person name="Ramos-Aboites H.E."/>
            <person name="Barona-Gomez F."/>
        </authorList>
    </citation>
    <scope>NUCLEOTIDE SEQUENCE [LARGE SCALE GENOMIC DNA]</scope>
    <source>
        <strain evidence="2 3">ATCC 31245</strain>
    </source>
</reference>
<dbReference type="CDD" id="cd16936">
    <property type="entry name" value="HATPase_RsbW-like"/>
    <property type="match status" value="1"/>
</dbReference>
<dbReference type="InterPro" id="IPR036890">
    <property type="entry name" value="HATPase_C_sf"/>
</dbReference>
<dbReference type="RefSeq" id="WP_048478754.1">
    <property type="nucleotide sequence ID" value="NZ_JBIRUD010000001.1"/>
</dbReference>
<dbReference type="Proteomes" id="UP000035932">
    <property type="component" value="Unassembled WGS sequence"/>
</dbReference>
<dbReference type="AlphaFoldDB" id="A0A0J6XGZ9"/>
<evidence type="ECO:0008006" key="4">
    <source>
        <dbReference type="Google" id="ProtNLM"/>
    </source>
</evidence>
<dbReference type="STRING" id="66430.ACS04_23710"/>